<accession>A0A1R3IRM3</accession>
<comment type="caution">
    <text evidence="1">The sequence shown here is derived from an EMBL/GenBank/DDBJ whole genome shotgun (WGS) entry which is preliminary data.</text>
</comment>
<sequence length="34" mass="3725">MESSPVPDEVSFPSLVLSQCELCPLCIVKGMLSW</sequence>
<proteinExistence type="predicted"/>
<organism evidence="1 2">
    <name type="scientific">Corchorus olitorius</name>
    <dbReference type="NCBI Taxonomy" id="93759"/>
    <lineage>
        <taxon>Eukaryota</taxon>
        <taxon>Viridiplantae</taxon>
        <taxon>Streptophyta</taxon>
        <taxon>Embryophyta</taxon>
        <taxon>Tracheophyta</taxon>
        <taxon>Spermatophyta</taxon>
        <taxon>Magnoliopsida</taxon>
        <taxon>eudicotyledons</taxon>
        <taxon>Gunneridae</taxon>
        <taxon>Pentapetalae</taxon>
        <taxon>rosids</taxon>
        <taxon>malvids</taxon>
        <taxon>Malvales</taxon>
        <taxon>Malvaceae</taxon>
        <taxon>Grewioideae</taxon>
        <taxon>Apeibeae</taxon>
        <taxon>Corchorus</taxon>
    </lineage>
</organism>
<evidence type="ECO:0000313" key="2">
    <source>
        <dbReference type="Proteomes" id="UP000187203"/>
    </source>
</evidence>
<gene>
    <name evidence="1" type="ORF">COLO4_21691</name>
</gene>
<dbReference type="Proteomes" id="UP000187203">
    <property type="component" value="Unassembled WGS sequence"/>
</dbReference>
<protein>
    <submittedName>
        <fullName evidence="1">Uncharacterized protein</fullName>
    </submittedName>
</protein>
<reference evidence="2" key="1">
    <citation type="submission" date="2013-09" db="EMBL/GenBank/DDBJ databases">
        <title>Corchorus olitorius genome sequencing.</title>
        <authorList>
            <person name="Alam M."/>
            <person name="Haque M.S."/>
            <person name="Islam M.S."/>
            <person name="Emdad E.M."/>
            <person name="Islam M.M."/>
            <person name="Ahmed B."/>
            <person name="Halim A."/>
            <person name="Hossen Q.M.M."/>
            <person name="Hossain M.Z."/>
            <person name="Ahmed R."/>
            <person name="Khan M.M."/>
            <person name="Islam R."/>
            <person name="Rashid M.M."/>
            <person name="Khan S.A."/>
            <person name="Rahman M.S."/>
            <person name="Alam M."/>
            <person name="Yahiya A.S."/>
            <person name="Khan M.S."/>
            <person name="Azam M.S."/>
            <person name="Haque T."/>
            <person name="Lashkar M.Z.H."/>
            <person name="Akhand A.I."/>
            <person name="Morshed G."/>
            <person name="Roy S."/>
            <person name="Uddin K.S."/>
            <person name="Rabeya T."/>
            <person name="Hossain A.S."/>
            <person name="Chowdhury A."/>
            <person name="Snigdha A.R."/>
            <person name="Mortoza M.S."/>
            <person name="Matin S.A."/>
            <person name="Hoque S.M.E."/>
            <person name="Islam M.K."/>
            <person name="Roy D.K."/>
            <person name="Haider R."/>
            <person name="Moosa M.M."/>
            <person name="Elias S.M."/>
            <person name="Hasan A.M."/>
            <person name="Jahan S."/>
            <person name="Shafiuddin M."/>
            <person name="Mahmood N."/>
            <person name="Shommy N.S."/>
        </authorList>
    </citation>
    <scope>NUCLEOTIDE SEQUENCE [LARGE SCALE GENOMIC DNA]</scope>
    <source>
        <strain evidence="2">cv. O-4</strain>
    </source>
</reference>
<dbReference type="EMBL" id="AWUE01017743">
    <property type="protein sequence ID" value="OMO85245.1"/>
    <property type="molecule type" value="Genomic_DNA"/>
</dbReference>
<dbReference type="AlphaFoldDB" id="A0A1R3IRM3"/>
<name>A0A1R3IRM3_9ROSI</name>
<evidence type="ECO:0000313" key="1">
    <source>
        <dbReference type="EMBL" id="OMO85245.1"/>
    </source>
</evidence>
<keyword evidence="2" id="KW-1185">Reference proteome</keyword>